<dbReference type="RefSeq" id="WP_120117637.1">
    <property type="nucleotide sequence ID" value="NZ_QYTW02000018.1"/>
</dbReference>
<evidence type="ECO:0000256" key="1">
    <source>
        <dbReference type="SAM" id="Phobius"/>
    </source>
</evidence>
<dbReference type="CDD" id="cd21809">
    <property type="entry name" value="ABC-2_lan_permease-like"/>
    <property type="match status" value="1"/>
</dbReference>
<feature type="transmembrane region" description="Helical" evidence="1">
    <location>
        <begin position="170"/>
        <end position="187"/>
    </location>
</feature>
<keyword evidence="1" id="KW-0812">Transmembrane</keyword>
<keyword evidence="1" id="KW-1133">Transmembrane helix</keyword>
<keyword evidence="1" id="KW-0472">Membrane</keyword>
<gene>
    <name evidence="2" type="ORF">D5F11_016665</name>
</gene>
<feature type="transmembrane region" description="Helical" evidence="1">
    <location>
        <begin position="207"/>
        <end position="226"/>
    </location>
</feature>
<feature type="transmembrane region" description="Helical" evidence="1">
    <location>
        <begin position="54"/>
        <end position="80"/>
    </location>
</feature>
<dbReference type="OrthoDB" id="3190532at2"/>
<proteinExistence type="predicted"/>
<sequence>MMTLMQAEFVKIKRKGFLVLAFLGAFGVVAMQMVNYGFRKEWLMQQSPDYWGYYLINVQGFIPLAIVLGSIILAVQIAGVEEETNAWKQQLALPLSKKGLYATKFFVVLSYLVVASVLLINFTIAYGLSLEFDQAIPYETVFKQSVLPLLAVLPIMALQLWISVVSKSQAVSITVGIVQFLMTYSAFSFPDWTPWKWIYLPNPTWNVALGISVGVVIFFMGMYDFYRKDAK</sequence>
<accession>A0A429X5U8</accession>
<feature type="transmembrane region" description="Helical" evidence="1">
    <location>
        <begin position="101"/>
        <end position="126"/>
    </location>
</feature>
<evidence type="ECO:0000313" key="2">
    <source>
        <dbReference type="EMBL" id="RST58660.1"/>
    </source>
</evidence>
<comment type="caution">
    <text evidence="2">The sequence shown here is derived from an EMBL/GenBank/DDBJ whole genome shotgun (WGS) entry which is preliminary data.</text>
</comment>
<dbReference type="Proteomes" id="UP000287296">
    <property type="component" value="Unassembled WGS sequence"/>
</dbReference>
<dbReference type="Pfam" id="PF12730">
    <property type="entry name" value="ABC2_membrane_4"/>
    <property type="match status" value="1"/>
</dbReference>
<name>A0A429X5U8_SIMTE</name>
<evidence type="ECO:0000313" key="3">
    <source>
        <dbReference type="Proteomes" id="UP000287296"/>
    </source>
</evidence>
<organism evidence="2 3">
    <name type="scientific">Siminovitchia terrae</name>
    <name type="common">Bacillus terrae</name>
    <dbReference type="NCBI Taxonomy" id="1914933"/>
    <lineage>
        <taxon>Bacteria</taxon>
        <taxon>Bacillati</taxon>
        <taxon>Bacillota</taxon>
        <taxon>Bacilli</taxon>
        <taxon>Bacillales</taxon>
        <taxon>Bacillaceae</taxon>
        <taxon>Siminovitchia</taxon>
    </lineage>
</organism>
<dbReference type="EMBL" id="QYTW02000018">
    <property type="protein sequence ID" value="RST58660.1"/>
    <property type="molecule type" value="Genomic_DNA"/>
</dbReference>
<reference evidence="2 3" key="1">
    <citation type="submission" date="2018-12" db="EMBL/GenBank/DDBJ databases">
        <authorList>
            <person name="Sun L."/>
            <person name="Chen Z."/>
        </authorList>
    </citation>
    <scope>NUCLEOTIDE SEQUENCE [LARGE SCALE GENOMIC DNA]</scope>
    <source>
        <strain evidence="2 3">LMG 29736</strain>
    </source>
</reference>
<protein>
    <submittedName>
        <fullName evidence="2">Permease</fullName>
    </submittedName>
</protein>
<feature type="transmembrane region" description="Helical" evidence="1">
    <location>
        <begin position="146"/>
        <end position="163"/>
    </location>
</feature>
<dbReference type="AlphaFoldDB" id="A0A429X5U8"/>